<gene>
    <name evidence="8" type="ORF">LDJ79_23095</name>
</gene>
<name>A0ABS7YTJ8_9VIBR</name>
<sequence>MNALIEKANQWLDHPDAAKLILRVSFGLMFLLHGIHKIEAGTGFIQGMFTNIGLPGWFAYAVYLGEVVAPIMWIVGWYSRIASVLIIGTSLVVIGLMHMGDFFTLTKVGAWSAESVAVYLFPAIALLLMGSGKYAIKQD</sequence>
<keyword evidence="9" id="KW-1185">Reference proteome</keyword>
<comment type="caution">
    <text evidence="8">The sequence shown here is derived from an EMBL/GenBank/DDBJ whole genome shotgun (WGS) entry which is preliminary data.</text>
</comment>
<dbReference type="InterPro" id="IPR032808">
    <property type="entry name" value="DoxX"/>
</dbReference>
<dbReference type="PANTHER" id="PTHR33452">
    <property type="entry name" value="OXIDOREDUCTASE CATD-RELATED"/>
    <property type="match status" value="1"/>
</dbReference>
<evidence type="ECO:0000256" key="7">
    <source>
        <dbReference type="SAM" id="Phobius"/>
    </source>
</evidence>
<evidence type="ECO:0000256" key="4">
    <source>
        <dbReference type="ARBA" id="ARBA00022692"/>
    </source>
</evidence>
<dbReference type="InterPro" id="IPR051907">
    <property type="entry name" value="DoxX-like_oxidoreductase"/>
</dbReference>
<keyword evidence="4 7" id="KW-0812">Transmembrane</keyword>
<evidence type="ECO:0000256" key="3">
    <source>
        <dbReference type="ARBA" id="ARBA00022475"/>
    </source>
</evidence>
<dbReference type="RefSeq" id="WP_225252277.1">
    <property type="nucleotide sequence ID" value="NZ_JAIWIU010000236.1"/>
</dbReference>
<dbReference type="PANTHER" id="PTHR33452:SF1">
    <property type="entry name" value="INNER MEMBRANE PROTEIN YPHA-RELATED"/>
    <property type="match status" value="1"/>
</dbReference>
<keyword evidence="3" id="KW-1003">Cell membrane</keyword>
<organism evidence="8 9">
    <name type="scientific">Vibrio tritonius</name>
    <dbReference type="NCBI Taxonomy" id="1435069"/>
    <lineage>
        <taxon>Bacteria</taxon>
        <taxon>Pseudomonadati</taxon>
        <taxon>Pseudomonadota</taxon>
        <taxon>Gammaproteobacteria</taxon>
        <taxon>Vibrionales</taxon>
        <taxon>Vibrionaceae</taxon>
        <taxon>Vibrio</taxon>
    </lineage>
</organism>
<evidence type="ECO:0000313" key="9">
    <source>
        <dbReference type="Proteomes" id="UP001199044"/>
    </source>
</evidence>
<evidence type="ECO:0000256" key="5">
    <source>
        <dbReference type="ARBA" id="ARBA00022989"/>
    </source>
</evidence>
<protein>
    <submittedName>
        <fullName evidence="8">DoxX family protein</fullName>
    </submittedName>
</protein>
<dbReference type="Pfam" id="PF07681">
    <property type="entry name" value="DoxX"/>
    <property type="match status" value="1"/>
</dbReference>
<reference evidence="9" key="1">
    <citation type="submission" date="2023-07" db="EMBL/GenBank/DDBJ databases">
        <title>Molecular identification of indigenous halophilic bacteria isolated from red sea cost, biodegradation of synthetic dyes and assessment of degraded metabolite toxicity.</title>
        <authorList>
            <person name="Chaieb K."/>
            <person name="Altayb H.N."/>
        </authorList>
    </citation>
    <scope>NUCLEOTIDE SEQUENCE [LARGE SCALE GENOMIC DNA]</scope>
    <source>
        <strain evidence="9">K20</strain>
    </source>
</reference>
<evidence type="ECO:0000256" key="2">
    <source>
        <dbReference type="ARBA" id="ARBA00006679"/>
    </source>
</evidence>
<keyword evidence="5 7" id="KW-1133">Transmembrane helix</keyword>
<feature type="transmembrane region" description="Helical" evidence="7">
    <location>
        <begin position="81"/>
        <end position="104"/>
    </location>
</feature>
<proteinExistence type="inferred from homology"/>
<feature type="transmembrane region" description="Helical" evidence="7">
    <location>
        <begin position="57"/>
        <end position="75"/>
    </location>
</feature>
<accession>A0ABS7YTJ8</accession>
<comment type="similarity">
    <text evidence="2">Belongs to the DoxX family.</text>
</comment>
<evidence type="ECO:0000256" key="1">
    <source>
        <dbReference type="ARBA" id="ARBA00004651"/>
    </source>
</evidence>
<feature type="transmembrane region" description="Helical" evidence="7">
    <location>
        <begin position="116"/>
        <end position="136"/>
    </location>
</feature>
<dbReference type="EMBL" id="JAIWIU010000236">
    <property type="protein sequence ID" value="MCA2019015.1"/>
    <property type="molecule type" value="Genomic_DNA"/>
</dbReference>
<feature type="transmembrane region" description="Helical" evidence="7">
    <location>
        <begin position="20"/>
        <end position="36"/>
    </location>
</feature>
<comment type="subcellular location">
    <subcellularLocation>
        <location evidence="1">Cell membrane</location>
        <topology evidence="1">Multi-pass membrane protein</topology>
    </subcellularLocation>
</comment>
<dbReference type="Proteomes" id="UP001199044">
    <property type="component" value="Unassembled WGS sequence"/>
</dbReference>
<keyword evidence="6 7" id="KW-0472">Membrane</keyword>
<evidence type="ECO:0000256" key="6">
    <source>
        <dbReference type="ARBA" id="ARBA00023136"/>
    </source>
</evidence>
<evidence type="ECO:0000313" key="8">
    <source>
        <dbReference type="EMBL" id="MCA2019015.1"/>
    </source>
</evidence>